<name>A0ABW2USA1_9RHOB</name>
<gene>
    <name evidence="3" type="ORF">ACFQXB_19295</name>
</gene>
<evidence type="ECO:0000313" key="3">
    <source>
        <dbReference type="EMBL" id="MFC7706319.1"/>
    </source>
</evidence>
<dbReference type="CDD" id="cd06558">
    <property type="entry name" value="crotonase-like"/>
    <property type="match status" value="1"/>
</dbReference>
<dbReference type="PANTHER" id="PTHR11941">
    <property type="entry name" value="ENOYL-COA HYDRATASE-RELATED"/>
    <property type="match status" value="1"/>
</dbReference>
<dbReference type="SUPFAM" id="SSF52096">
    <property type="entry name" value="ClpP/crotonase"/>
    <property type="match status" value="1"/>
</dbReference>
<comment type="caution">
    <text evidence="3">The sequence shown here is derived from an EMBL/GenBank/DDBJ whole genome shotgun (WGS) entry which is preliminary data.</text>
</comment>
<comment type="similarity">
    <text evidence="1">Belongs to the enoyl-CoA hydratase/isomerase family.</text>
</comment>
<proteinExistence type="inferred from homology"/>
<protein>
    <submittedName>
        <fullName evidence="3">Enoyl-CoA hydratase/isomerase family protein</fullName>
    </submittedName>
</protein>
<sequence length="256" mass="27080">MIDQLIVEWPTKKVCVLRLNRPGVYNALSRALTDALREAVAGLTATEARVMILAANGPGFCAGADLKERKGMSDSEKYAHNRAINALANEIAALPIPTVVAIQGTALGGGMEISLACDLRFAAAGIKIGLTEARIGAIPGAGGTQRLPRLIGTARALEMMITGEPITSERAAEWGLVNAAVASAELMDHVMTFATVAASRSRRSGALLKDAVYRGVERPLQDGLEIERAAIAEILASDDYREGLAAFAERRQPVFS</sequence>
<reference evidence="4" key="1">
    <citation type="journal article" date="2019" name="Int. J. Syst. Evol. Microbiol.">
        <title>The Global Catalogue of Microorganisms (GCM) 10K type strain sequencing project: providing services to taxonomists for standard genome sequencing and annotation.</title>
        <authorList>
            <consortium name="The Broad Institute Genomics Platform"/>
            <consortium name="The Broad Institute Genome Sequencing Center for Infectious Disease"/>
            <person name="Wu L."/>
            <person name="Ma J."/>
        </authorList>
    </citation>
    <scope>NUCLEOTIDE SEQUENCE [LARGE SCALE GENOMIC DNA]</scope>
    <source>
        <strain evidence="4">CGMCC 1.12750</strain>
    </source>
</reference>
<keyword evidence="4" id="KW-1185">Reference proteome</keyword>
<dbReference type="InterPro" id="IPR014748">
    <property type="entry name" value="Enoyl-CoA_hydra_C"/>
</dbReference>
<dbReference type="EMBL" id="JBHTFQ010000017">
    <property type="protein sequence ID" value="MFC7706319.1"/>
    <property type="molecule type" value="Genomic_DNA"/>
</dbReference>
<dbReference type="Proteomes" id="UP001596516">
    <property type="component" value="Unassembled WGS sequence"/>
</dbReference>
<evidence type="ECO:0000256" key="1">
    <source>
        <dbReference type="ARBA" id="ARBA00005254"/>
    </source>
</evidence>
<dbReference type="InterPro" id="IPR029045">
    <property type="entry name" value="ClpP/crotonase-like_dom_sf"/>
</dbReference>
<organism evidence="3 4">
    <name type="scientific">Plastorhodobacter daqingensis</name>
    <dbReference type="NCBI Taxonomy" id="1387281"/>
    <lineage>
        <taxon>Bacteria</taxon>
        <taxon>Pseudomonadati</taxon>
        <taxon>Pseudomonadota</taxon>
        <taxon>Alphaproteobacteria</taxon>
        <taxon>Rhodobacterales</taxon>
        <taxon>Paracoccaceae</taxon>
        <taxon>Plastorhodobacter</taxon>
    </lineage>
</organism>
<keyword evidence="2" id="KW-0456">Lyase</keyword>
<dbReference type="InterPro" id="IPR001753">
    <property type="entry name" value="Enoyl-CoA_hydra/iso"/>
</dbReference>
<dbReference type="PANTHER" id="PTHR11941:SF54">
    <property type="entry name" value="ENOYL-COA HYDRATASE, MITOCHONDRIAL"/>
    <property type="match status" value="1"/>
</dbReference>
<dbReference type="Gene3D" id="1.10.12.10">
    <property type="entry name" value="Lyase 2-enoyl-coa Hydratase, Chain A, domain 2"/>
    <property type="match status" value="1"/>
</dbReference>
<accession>A0ABW2USA1</accession>
<evidence type="ECO:0000256" key="2">
    <source>
        <dbReference type="ARBA" id="ARBA00023239"/>
    </source>
</evidence>
<dbReference type="RefSeq" id="WP_377406856.1">
    <property type="nucleotide sequence ID" value="NZ_JBHTFQ010000017.1"/>
</dbReference>
<dbReference type="Pfam" id="PF00378">
    <property type="entry name" value="ECH_1"/>
    <property type="match status" value="1"/>
</dbReference>
<dbReference type="Gene3D" id="3.90.226.10">
    <property type="entry name" value="2-enoyl-CoA Hydratase, Chain A, domain 1"/>
    <property type="match status" value="1"/>
</dbReference>
<evidence type="ECO:0000313" key="4">
    <source>
        <dbReference type="Proteomes" id="UP001596516"/>
    </source>
</evidence>